<reference evidence="1 2" key="1">
    <citation type="submission" date="2020-10" db="EMBL/GenBank/DDBJ databases">
        <title>Connecting structure to function with the recovery of over 1000 high-quality activated sludge metagenome-assembled genomes encoding full-length rRNA genes using long-read sequencing.</title>
        <authorList>
            <person name="Singleton C.M."/>
            <person name="Petriglieri F."/>
            <person name="Kristensen J.M."/>
            <person name="Kirkegaard R.H."/>
            <person name="Michaelsen T.Y."/>
            <person name="Andersen M.H."/>
            <person name="Karst S.M."/>
            <person name="Dueholm M.S."/>
            <person name="Nielsen P.H."/>
            <person name="Albertsen M."/>
        </authorList>
    </citation>
    <scope>NUCLEOTIDE SEQUENCE [LARGE SCALE GENOMIC DNA]</scope>
    <source>
        <strain evidence="1">EsbW_18-Q3-R4-48_BATAC.285</strain>
    </source>
</reference>
<dbReference type="AlphaFoldDB" id="A0A935UHE6"/>
<gene>
    <name evidence="1" type="ORF">IPJ27_20945</name>
</gene>
<organism evidence="1 2">
    <name type="scientific">Candidatus Accumulibacter proximus</name>
    <dbReference type="NCBI Taxonomy" id="2954385"/>
    <lineage>
        <taxon>Bacteria</taxon>
        <taxon>Pseudomonadati</taxon>
        <taxon>Pseudomonadota</taxon>
        <taxon>Betaproteobacteria</taxon>
        <taxon>Candidatus Accumulibacter</taxon>
    </lineage>
</organism>
<name>A0A935UHE6_9PROT</name>
<sequence>MTEQLTGFTSLESQVQAWLQNGFLPAKARRRCLQAVAVLSSQIHANKIQHNCYYPKHIFVRINPEGGVDAWVIDLEKSRRRPLSPFPCCALCATSIR</sequence>
<dbReference type="Pfam" id="PF06293">
    <property type="entry name" value="Kdo"/>
    <property type="match status" value="1"/>
</dbReference>
<proteinExistence type="predicted"/>
<accession>A0A935UHE6</accession>
<comment type="caution">
    <text evidence="1">The sequence shown here is derived from an EMBL/GenBank/DDBJ whole genome shotgun (WGS) entry which is preliminary data.</text>
</comment>
<dbReference type="EMBL" id="JADJMH010000031">
    <property type="protein sequence ID" value="MBK7677016.1"/>
    <property type="molecule type" value="Genomic_DNA"/>
</dbReference>
<dbReference type="Proteomes" id="UP000697998">
    <property type="component" value="Unassembled WGS sequence"/>
</dbReference>
<evidence type="ECO:0000313" key="2">
    <source>
        <dbReference type="Proteomes" id="UP000697998"/>
    </source>
</evidence>
<protein>
    <submittedName>
        <fullName evidence="1">Uncharacterized protein</fullName>
    </submittedName>
</protein>
<evidence type="ECO:0000313" key="1">
    <source>
        <dbReference type="EMBL" id="MBK7677016.1"/>
    </source>
</evidence>